<comment type="caution">
    <text evidence="8">The sequence shown here is derived from an EMBL/GenBank/DDBJ whole genome shotgun (WGS) entry which is preliminary data.</text>
</comment>
<feature type="transmembrane region" description="Helical" evidence="7">
    <location>
        <begin position="217"/>
        <end position="242"/>
    </location>
</feature>
<dbReference type="RefSeq" id="WP_191076948.1">
    <property type="nucleotide sequence ID" value="NZ_JACTAG010000003.1"/>
</dbReference>
<feature type="transmembrane region" description="Helical" evidence="7">
    <location>
        <begin position="101"/>
        <end position="119"/>
    </location>
</feature>
<feature type="region of interest" description="Disordered" evidence="6">
    <location>
        <begin position="287"/>
        <end position="314"/>
    </location>
</feature>
<dbReference type="Proteomes" id="UP000635142">
    <property type="component" value="Unassembled WGS sequence"/>
</dbReference>
<keyword evidence="5 7" id="KW-0472">Membrane</keyword>
<sequence>MARGREATNPAQIPAAGWKDILWRVKDEIASDHVGLIAAGVAFYGLMALFPAITASMAIAGLVVEPPQVIDMMNQLEGLVPQEVLTIITDQATKVAGSREGGLGLTVIFGLLLAIYSASKGVGSLMEGMNVAYDEEEERGFFVLTAVKLILTVFAVLGALIGLVVIGGGPALIALDSTGWLVDIAIGIGAIILALVLTVLGLSVFYRYGPSRDDAEWMWISPGAVLACLVWGIGSAGFAFYVGNFGSYNETFGAMAGIIVLLMWMWLSAFIIMLGAEINAEIEAQTRHDTTTGRAEPMGERGAEKADNLGRSTA</sequence>
<evidence type="ECO:0000256" key="3">
    <source>
        <dbReference type="ARBA" id="ARBA00022692"/>
    </source>
</evidence>
<dbReference type="InterPro" id="IPR017039">
    <property type="entry name" value="Virul_fac_BrkB"/>
</dbReference>
<dbReference type="NCBIfam" id="TIGR00765">
    <property type="entry name" value="yihY_not_rbn"/>
    <property type="match status" value="1"/>
</dbReference>
<evidence type="ECO:0000256" key="5">
    <source>
        <dbReference type="ARBA" id="ARBA00023136"/>
    </source>
</evidence>
<evidence type="ECO:0000256" key="1">
    <source>
        <dbReference type="ARBA" id="ARBA00004651"/>
    </source>
</evidence>
<dbReference type="EMBL" id="JACTAG010000003">
    <property type="protein sequence ID" value="MBD3665918.1"/>
    <property type="molecule type" value="Genomic_DNA"/>
</dbReference>
<accession>A0A927HGW2</accession>
<protein>
    <submittedName>
        <fullName evidence="8">YihY/virulence factor BrkB family protein</fullName>
    </submittedName>
</protein>
<dbReference type="PANTHER" id="PTHR30213">
    <property type="entry name" value="INNER MEMBRANE PROTEIN YHJD"/>
    <property type="match status" value="1"/>
</dbReference>
<feature type="transmembrane region" description="Helical" evidence="7">
    <location>
        <begin position="140"/>
        <end position="168"/>
    </location>
</feature>
<evidence type="ECO:0000256" key="7">
    <source>
        <dbReference type="SAM" id="Phobius"/>
    </source>
</evidence>
<feature type="transmembrane region" description="Helical" evidence="7">
    <location>
        <begin position="34"/>
        <end position="64"/>
    </location>
</feature>
<gene>
    <name evidence="8" type="ORF">H9Q16_18430</name>
</gene>
<evidence type="ECO:0000313" key="8">
    <source>
        <dbReference type="EMBL" id="MBD3665918.1"/>
    </source>
</evidence>
<evidence type="ECO:0000313" key="9">
    <source>
        <dbReference type="Proteomes" id="UP000635142"/>
    </source>
</evidence>
<reference evidence="8" key="1">
    <citation type="submission" date="2020-08" db="EMBL/GenBank/DDBJ databases">
        <title>Sulfitobacter aestuariivivens sp. nov., isolated from a tidal flat.</title>
        <authorList>
            <person name="Park S."/>
            <person name="Yoon J.-H."/>
        </authorList>
    </citation>
    <scope>NUCLEOTIDE SEQUENCE</scope>
    <source>
        <strain evidence="8">TSTF-M16</strain>
    </source>
</reference>
<comment type="subcellular location">
    <subcellularLocation>
        <location evidence="1">Cell membrane</location>
        <topology evidence="1">Multi-pass membrane protein</topology>
    </subcellularLocation>
</comment>
<keyword evidence="3 7" id="KW-0812">Transmembrane</keyword>
<evidence type="ECO:0000256" key="2">
    <source>
        <dbReference type="ARBA" id="ARBA00022475"/>
    </source>
</evidence>
<keyword evidence="4 7" id="KW-1133">Transmembrane helix</keyword>
<keyword evidence="2" id="KW-1003">Cell membrane</keyword>
<proteinExistence type="predicted"/>
<dbReference type="PIRSF" id="PIRSF035875">
    <property type="entry name" value="RNase_BN"/>
    <property type="match status" value="1"/>
</dbReference>
<organism evidence="8 9">
    <name type="scientific">Sulfitobacter aestuariivivens</name>
    <dbReference type="NCBI Taxonomy" id="2766981"/>
    <lineage>
        <taxon>Bacteria</taxon>
        <taxon>Pseudomonadati</taxon>
        <taxon>Pseudomonadota</taxon>
        <taxon>Alphaproteobacteria</taxon>
        <taxon>Rhodobacterales</taxon>
        <taxon>Roseobacteraceae</taxon>
        <taxon>Sulfitobacter</taxon>
    </lineage>
</organism>
<name>A0A927HGW2_9RHOB</name>
<dbReference type="GO" id="GO:0005886">
    <property type="term" value="C:plasma membrane"/>
    <property type="evidence" value="ECO:0007669"/>
    <property type="project" value="UniProtKB-SubCell"/>
</dbReference>
<evidence type="ECO:0000256" key="6">
    <source>
        <dbReference type="SAM" id="MobiDB-lite"/>
    </source>
</evidence>
<feature type="transmembrane region" description="Helical" evidence="7">
    <location>
        <begin position="254"/>
        <end position="276"/>
    </location>
</feature>
<dbReference type="Pfam" id="PF03631">
    <property type="entry name" value="Virul_fac_BrkB"/>
    <property type="match status" value="1"/>
</dbReference>
<keyword evidence="9" id="KW-1185">Reference proteome</keyword>
<feature type="compositionally biased region" description="Basic and acidic residues" evidence="6">
    <location>
        <begin position="287"/>
        <end position="308"/>
    </location>
</feature>
<dbReference type="PANTHER" id="PTHR30213:SF0">
    <property type="entry name" value="UPF0761 MEMBRANE PROTEIN YIHY"/>
    <property type="match status" value="1"/>
</dbReference>
<feature type="transmembrane region" description="Helical" evidence="7">
    <location>
        <begin position="180"/>
        <end position="205"/>
    </location>
</feature>
<evidence type="ECO:0000256" key="4">
    <source>
        <dbReference type="ARBA" id="ARBA00022989"/>
    </source>
</evidence>
<dbReference type="AlphaFoldDB" id="A0A927HGW2"/>